<dbReference type="SUPFAM" id="SSF51338">
    <property type="entry name" value="Composite domain of metallo-dependent hydrolases"/>
    <property type="match status" value="1"/>
</dbReference>
<dbReference type="PANTHER" id="PTHR43135">
    <property type="entry name" value="ALPHA-D-RIBOSE 1-METHYLPHOSPHONATE 5-TRIPHOSPHATE DIPHOSPHATASE"/>
    <property type="match status" value="1"/>
</dbReference>
<comment type="caution">
    <text evidence="2">The sequence shown here is derived from an EMBL/GenBank/DDBJ whole genome shotgun (WGS) entry which is preliminary data.</text>
</comment>
<dbReference type="RefSeq" id="WP_192026105.1">
    <property type="nucleotide sequence ID" value="NZ_JACYTN010000014.1"/>
</dbReference>
<gene>
    <name evidence="2" type="ORF">IFO66_15895</name>
</gene>
<dbReference type="SUPFAM" id="SSF51556">
    <property type="entry name" value="Metallo-dependent hydrolases"/>
    <property type="match status" value="1"/>
</dbReference>
<dbReference type="PANTHER" id="PTHR43135:SF3">
    <property type="entry name" value="ALPHA-D-RIBOSE 1-METHYLPHOSPHONATE 5-TRIPHOSPHATE DIPHOSPHATASE"/>
    <property type="match status" value="1"/>
</dbReference>
<feature type="domain" description="Amidohydrolase-related" evidence="1">
    <location>
        <begin position="352"/>
        <end position="453"/>
    </location>
</feature>
<protein>
    <submittedName>
        <fullName evidence="2">Amidohydrolase family protein</fullName>
    </submittedName>
</protein>
<dbReference type="EMBL" id="JACYTN010000014">
    <property type="protein sequence ID" value="MBD8499775.1"/>
    <property type="molecule type" value="Genomic_DNA"/>
</dbReference>
<dbReference type="InterPro" id="IPR006680">
    <property type="entry name" value="Amidohydro-rel"/>
</dbReference>
<accession>A0ABR9B2T9</accession>
<sequence>MQITACRKNITWLLVIVFMIGWLGNAGMSHASLEPSTKNKQTLVVQHATVVDVRSGELIQDQTIIVTGNKISYIGHDKDVTLPKHAKVRDATGQYVIPGLWDMHVHMMNDYKHAFPLFLGHGVTGIRDLGTDMTHIHSWKKAIQNGTPAPRTVYTGAILNQGAHVPFHFHLKTEQEARKAVRSIVEKGGDFVKVYSGLPRSIYNAVIDEARKYRLPVAGHLPVYVRAIDGVRMGQRSMEHLNGLFIATSSMEAELLKKPDLLKRYFEYEMIANKHYDPQVATKLFKTFAQNEVWQVPTLITPQNMSKLEIDPRAKYVPPAIQKQWITYMKTMKNTEEFKQSAEYAKMMGGLVEKMNDAGVPIMAGTDSASLIPNSIFGSSLHDELKLLVESGLSPLQALQSATINPARYLERVHELGTVEEGMLADLVLLEANPLKDIQNTTRISAVIFNGKLMEKKELAKAIKTYDLVKMEDVKVDPKSVQSKSHQHGLHQH</sequence>
<dbReference type="Gene3D" id="2.30.40.10">
    <property type="entry name" value="Urease, subunit C, domain 1"/>
    <property type="match status" value="1"/>
</dbReference>
<evidence type="ECO:0000313" key="3">
    <source>
        <dbReference type="Proteomes" id="UP000634529"/>
    </source>
</evidence>
<dbReference type="Gene3D" id="3.30.110.90">
    <property type="entry name" value="Amidohydrolase"/>
    <property type="match status" value="1"/>
</dbReference>
<dbReference type="InterPro" id="IPR032466">
    <property type="entry name" value="Metal_Hydrolase"/>
</dbReference>
<dbReference type="InterPro" id="IPR011059">
    <property type="entry name" value="Metal-dep_hydrolase_composite"/>
</dbReference>
<dbReference type="Gene3D" id="3.40.50.10910">
    <property type="entry name" value="Amidohydrolase"/>
    <property type="match status" value="1"/>
</dbReference>
<organism evidence="2 3">
    <name type="scientific">Paenibacillus arenosi</name>
    <dbReference type="NCBI Taxonomy" id="2774142"/>
    <lineage>
        <taxon>Bacteria</taxon>
        <taxon>Bacillati</taxon>
        <taxon>Bacillota</taxon>
        <taxon>Bacilli</taxon>
        <taxon>Bacillales</taxon>
        <taxon>Paenibacillaceae</taxon>
        <taxon>Paenibacillus</taxon>
    </lineage>
</organism>
<dbReference type="Gene3D" id="1.20.58.520">
    <property type="entry name" value="Amidohydrolase"/>
    <property type="match status" value="1"/>
</dbReference>
<dbReference type="Proteomes" id="UP000634529">
    <property type="component" value="Unassembled WGS sequence"/>
</dbReference>
<dbReference type="Pfam" id="PF01979">
    <property type="entry name" value="Amidohydro_1"/>
    <property type="match status" value="1"/>
</dbReference>
<proteinExistence type="predicted"/>
<keyword evidence="3" id="KW-1185">Reference proteome</keyword>
<reference evidence="2 3" key="1">
    <citation type="submission" date="2020-09" db="EMBL/GenBank/DDBJ databases">
        <title>Paenibacillus sp. CAU 1523 isolated from sand of Haeundae Beach.</title>
        <authorList>
            <person name="Kim W."/>
        </authorList>
    </citation>
    <scope>NUCLEOTIDE SEQUENCE [LARGE SCALE GENOMIC DNA]</scope>
    <source>
        <strain evidence="2 3">CAU 1523</strain>
    </source>
</reference>
<dbReference type="InterPro" id="IPR051781">
    <property type="entry name" value="Metallo-dep_Hydrolase"/>
</dbReference>
<evidence type="ECO:0000259" key="1">
    <source>
        <dbReference type="Pfam" id="PF01979"/>
    </source>
</evidence>
<name>A0ABR9B2T9_9BACL</name>
<evidence type="ECO:0000313" key="2">
    <source>
        <dbReference type="EMBL" id="MBD8499775.1"/>
    </source>
</evidence>